<dbReference type="Proteomes" id="UP001652628">
    <property type="component" value="Chromosome 2L"/>
</dbReference>
<evidence type="ECO:0000313" key="6">
    <source>
        <dbReference type="RefSeq" id="XP_016927821.3"/>
    </source>
</evidence>
<evidence type="ECO:0000256" key="2">
    <source>
        <dbReference type="ARBA" id="ARBA00024195"/>
    </source>
</evidence>
<dbReference type="InterPro" id="IPR043504">
    <property type="entry name" value="Peptidase_S1_PA_chymotrypsin"/>
</dbReference>
<protein>
    <submittedName>
        <fullName evidence="6">Phenoloxidase-activating factor 2</fullName>
    </submittedName>
</protein>
<proteinExistence type="inferred from homology"/>
<dbReference type="GO" id="GO:0004252">
    <property type="term" value="F:serine-type endopeptidase activity"/>
    <property type="evidence" value="ECO:0007669"/>
    <property type="project" value="InterPro"/>
</dbReference>
<dbReference type="PRINTS" id="PR00722">
    <property type="entry name" value="CHYMOTRYPSIN"/>
</dbReference>
<organism evidence="5 6">
    <name type="scientific">Drosophila suzukii</name>
    <name type="common">Spotted-wing drosophila fruit fly</name>
    <dbReference type="NCBI Taxonomy" id="28584"/>
    <lineage>
        <taxon>Eukaryota</taxon>
        <taxon>Metazoa</taxon>
        <taxon>Ecdysozoa</taxon>
        <taxon>Arthropoda</taxon>
        <taxon>Hexapoda</taxon>
        <taxon>Insecta</taxon>
        <taxon>Pterygota</taxon>
        <taxon>Neoptera</taxon>
        <taxon>Endopterygota</taxon>
        <taxon>Diptera</taxon>
        <taxon>Brachycera</taxon>
        <taxon>Muscomorpha</taxon>
        <taxon>Ephydroidea</taxon>
        <taxon>Drosophilidae</taxon>
        <taxon>Drosophila</taxon>
        <taxon>Sophophora</taxon>
    </lineage>
</organism>
<dbReference type="GeneID" id="108008473"/>
<dbReference type="InterPro" id="IPR051487">
    <property type="entry name" value="Ser/Thr_Proteases_Immune/Dev"/>
</dbReference>
<evidence type="ECO:0000256" key="1">
    <source>
        <dbReference type="ARBA" id="ARBA00023157"/>
    </source>
</evidence>
<evidence type="ECO:0000313" key="5">
    <source>
        <dbReference type="Proteomes" id="UP001652628"/>
    </source>
</evidence>
<name>A0AB39Z377_DROSZ</name>
<gene>
    <name evidence="6" type="primary">LOC108008473</name>
</gene>
<dbReference type="SUPFAM" id="SSF50494">
    <property type="entry name" value="Trypsin-like serine proteases"/>
    <property type="match status" value="1"/>
</dbReference>
<dbReference type="InterPro" id="IPR001314">
    <property type="entry name" value="Peptidase_S1A"/>
</dbReference>
<reference evidence="6" key="1">
    <citation type="submission" date="2025-08" db="UniProtKB">
        <authorList>
            <consortium name="RefSeq"/>
        </authorList>
    </citation>
    <scope>IDENTIFICATION</scope>
</reference>
<sequence>MTLFFTFLLPLLISFAIGQQYVYQNQHYGGRSPDSLEKFPWVVAVLNKDDLITRYIGSGSLIKPNVVLTAVHILNDISENELMVRAGENDTSTTQDQQHVDLEVLRIVAHEQFNKYNAENNVALLILKSKVTMTRNIQTIALYVGEGQVQLKSCFFNGWGKEEWNSKDYPTILKNTKIEIIGNPTCQQLLGRPISTRQFCANGLQGKDCSGDGGAPVVCRIGENPPNLAQVGVVNWGSRKPGDNTPTIYTDVFSLRGWIQYQLRLPANYVPK</sequence>
<feature type="chain" id="PRO_5047432584" evidence="3">
    <location>
        <begin position="19"/>
        <end position="272"/>
    </location>
</feature>
<dbReference type="InterPro" id="IPR001254">
    <property type="entry name" value="Trypsin_dom"/>
</dbReference>
<dbReference type="RefSeq" id="XP_016927821.3">
    <property type="nucleotide sequence ID" value="XM_017072332.4"/>
</dbReference>
<keyword evidence="3" id="KW-0732">Signal</keyword>
<accession>A0AB39Z377</accession>
<dbReference type="AlphaFoldDB" id="A0AB39Z377"/>
<feature type="domain" description="Peptidase S1" evidence="4">
    <location>
        <begin position="27"/>
        <end position="264"/>
    </location>
</feature>
<keyword evidence="1" id="KW-1015">Disulfide bond</keyword>
<dbReference type="InterPro" id="IPR009003">
    <property type="entry name" value="Peptidase_S1_PA"/>
</dbReference>
<dbReference type="PROSITE" id="PS50240">
    <property type="entry name" value="TRYPSIN_DOM"/>
    <property type="match status" value="1"/>
</dbReference>
<dbReference type="CDD" id="cd00190">
    <property type="entry name" value="Tryp_SPc"/>
    <property type="match status" value="1"/>
</dbReference>
<evidence type="ECO:0000256" key="3">
    <source>
        <dbReference type="SAM" id="SignalP"/>
    </source>
</evidence>
<feature type="signal peptide" evidence="3">
    <location>
        <begin position="1"/>
        <end position="18"/>
    </location>
</feature>
<evidence type="ECO:0000259" key="4">
    <source>
        <dbReference type="PROSITE" id="PS50240"/>
    </source>
</evidence>
<keyword evidence="5" id="KW-1185">Reference proteome</keyword>
<dbReference type="GO" id="GO:0006508">
    <property type="term" value="P:proteolysis"/>
    <property type="evidence" value="ECO:0007669"/>
    <property type="project" value="InterPro"/>
</dbReference>
<comment type="similarity">
    <text evidence="2">Belongs to the peptidase S1 family. CLIP subfamily.</text>
</comment>
<dbReference type="Pfam" id="PF00089">
    <property type="entry name" value="Trypsin"/>
    <property type="match status" value="1"/>
</dbReference>
<dbReference type="Gene3D" id="2.40.10.10">
    <property type="entry name" value="Trypsin-like serine proteases"/>
    <property type="match status" value="2"/>
</dbReference>
<dbReference type="SMART" id="SM00020">
    <property type="entry name" value="Tryp_SPc"/>
    <property type="match status" value="1"/>
</dbReference>
<dbReference type="PANTHER" id="PTHR24256">
    <property type="entry name" value="TRYPTASE-RELATED"/>
    <property type="match status" value="1"/>
</dbReference>